<organism evidence="2 3">
    <name type="scientific">Clostridium tetanomorphum</name>
    <dbReference type="NCBI Taxonomy" id="1553"/>
    <lineage>
        <taxon>Bacteria</taxon>
        <taxon>Bacillati</taxon>
        <taxon>Bacillota</taxon>
        <taxon>Clostridia</taxon>
        <taxon>Eubacteriales</taxon>
        <taxon>Clostridiaceae</taxon>
        <taxon>Clostridium</taxon>
    </lineage>
</organism>
<dbReference type="EMBL" id="JAAZWO010000023">
    <property type="protein sequence ID" value="MBC2399182.1"/>
    <property type="molecule type" value="Genomic_DNA"/>
</dbReference>
<sequence length="47" mass="5507">MKSNESKNNSKISSVDSKNKTEKKDTKLNIPLLSNQFCMKMFDYMIF</sequence>
<dbReference type="RefSeq" id="WP_156950190.1">
    <property type="nucleotide sequence ID" value="NZ_JAAZWO010000023.1"/>
</dbReference>
<evidence type="ECO:0000256" key="1">
    <source>
        <dbReference type="SAM" id="MobiDB-lite"/>
    </source>
</evidence>
<protein>
    <submittedName>
        <fullName evidence="2">Uncharacterized protein</fullName>
    </submittedName>
</protein>
<keyword evidence="3" id="KW-1185">Reference proteome</keyword>
<feature type="region of interest" description="Disordered" evidence="1">
    <location>
        <begin position="1"/>
        <end position="25"/>
    </location>
</feature>
<proteinExistence type="predicted"/>
<feature type="compositionally biased region" description="Low complexity" evidence="1">
    <location>
        <begin position="1"/>
        <end position="14"/>
    </location>
</feature>
<gene>
    <name evidence="2" type="ORF">HGG79_15585</name>
</gene>
<evidence type="ECO:0000313" key="3">
    <source>
        <dbReference type="Proteomes" id="UP000563151"/>
    </source>
</evidence>
<name>A0A923E9N7_CLOTT</name>
<reference evidence="2 3" key="1">
    <citation type="submission" date="2020-04" db="EMBL/GenBank/DDBJ databases">
        <title>Genomic insights into acetone-butanol-ethanol (ABE) fermentation by sequencing solventogenic clostridia strains.</title>
        <authorList>
            <person name="Brown S."/>
        </authorList>
    </citation>
    <scope>NUCLEOTIDE SEQUENCE [LARGE SCALE GENOMIC DNA]</scope>
    <source>
        <strain evidence="2 3">DJ011</strain>
    </source>
</reference>
<accession>A0A923E9N7</accession>
<evidence type="ECO:0000313" key="2">
    <source>
        <dbReference type="EMBL" id="MBC2399182.1"/>
    </source>
</evidence>
<dbReference type="AlphaFoldDB" id="A0A923E9N7"/>
<comment type="caution">
    <text evidence="2">The sequence shown here is derived from an EMBL/GenBank/DDBJ whole genome shotgun (WGS) entry which is preliminary data.</text>
</comment>
<dbReference type="Proteomes" id="UP000563151">
    <property type="component" value="Unassembled WGS sequence"/>
</dbReference>